<evidence type="ECO:0008006" key="4">
    <source>
        <dbReference type="Google" id="ProtNLM"/>
    </source>
</evidence>
<reference evidence="2 3" key="1">
    <citation type="submission" date="2018-07" db="EMBL/GenBank/DDBJ databases">
        <title>Arthrobacter sp. nov., isolated from raw cow's milk with high bacterial count.</title>
        <authorList>
            <person name="Hahne J."/>
            <person name="Isele D."/>
            <person name="Lipski A."/>
        </authorList>
    </citation>
    <scope>NUCLEOTIDE SEQUENCE [LARGE SCALE GENOMIC DNA]</scope>
    <source>
        <strain evidence="2 3">JZ R-35</strain>
    </source>
</reference>
<protein>
    <recommendedName>
        <fullName evidence="4">Ribosomally synthesized peptide with SipW-like signal peptide</fullName>
    </recommendedName>
</protein>
<evidence type="ECO:0000256" key="1">
    <source>
        <dbReference type="SAM" id="SignalP"/>
    </source>
</evidence>
<organism evidence="2 3">
    <name type="scientific">Galactobacter valiniphilus</name>
    <dbReference type="NCBI Taxonomy" id="2676122"/>
    <lineage>
        <taxon>Bacteria</taxon>
        <taxon>Bacillati</taxon>
        <taxon>Actinomycetota</taxon>
        <taxon>Actinomycetes</taxon>
        <taxon>Micrococcales</taxon>
        <taxon>Micrococcaceae</taxon>
        <taxon>Galactobacter</taxon>
    </lineage>
</organism>
<comment type="caution">
    <text evidence="2">The sequence shown here is derived from an EMBL/GenBank/DDBJ whole genome shotgun (WGS) entry which is preliminary data.</text>
</comment>
<dbReference type="Proteomes" id="UP000265419">
    <property type="component" value="Unassembled WGS sequence"/>
</dbReference>
<sequence length="263" mass="26162">MKTRSVVTTTAVLAGATALGIAAGSATFALWKTDTSIKSSVTTGQFSLQVQDGNGGGTPSSWAAASYGTIGFNVNAATPAGNRPADPLAALDSGAPQAYPIKVDSSAWGRFGLAFDLKGLSTSYTGAGNADTALIAASKVVISTVSSSAACTPSYVPSSAATIYSGPLSDAATLPSNPVQGVQGNPAASASDTKYVCLQFSVPGSSTPYTNEVTVNGEGTGLSQSTVKATDTWTSGGGVGFTAAQRSFSLQLKVAPTLNRATP</sequence>
<dbReference type="AlphaFoldDB" id="A0A399JD03"/>
<dbReference type="EMBL" id="QQXK01000003">
    <property type="protein sequence ID" value="RII43418.1"/>
    <property type="molecule type" value="Genomic_DNA"/>
</dbReference>
<name>A0A399JD03_9MICC</name>
<accession>A0A399JD03</accession>
<keyword evidence="3" id="KW-1185">Reference proteome</keyword>
<proteinExistence type="predicted"/>
<dbReference type="RefSeq" id="WP_119423487.1">
    <property type="nucleotide sequence ID" value="NZ_QQXK01000003.1"/>
</dbReference>
<evidence type="ECO:0000313" key="2">
    <source>
        <dbReference type="EMBL" id="RII43418.1"/>
    </source>
</evidence>
<evidence type="ECO:0000313" key="3">
    <source>
        <dbReference type="Proteomes" id="UP000265419"/>
    </source>
</evidence>
<gene>
    <name evidence="2" type="ORF">DWB68_02090</name>
</gene>
<feature type="signal peptide" evidence="1">
    <location>
        <begin position="1"/>
        <end position="28"/>
    </location>
</feature>
<keyword evidence="1" id="KW-0732">Signal</keyword>
<feature type="chain" id="PRO_5039332823" description="Ribosomally synthesized peptide with SipW-like signal peptide" evidence="1">
    <location>
        <begin position="29"/>
        <end position="263"/>
    </location>
</feature>